<dbReference type="KEGG" id="afi:Acife_1954"/>
<feature type="transmembrane region" description="Helical" evidence="1">
    <location>
        <begin position="244"/>
        <end position="261"/>
    </location>
</feature>
<evidence type="ECO:0000313" key="3">
    <source>
        <dbReference type="EMBL" id="AEM48077.1"/>
    </source>
</evidence>
<gene>
    <name evidence="3" type="ORF">Acife_1954</name>
</gene>
<keyword evidence="1" id="KW-0812">Transmembrane</keyword>
<dbReference type="STRING" id="743299.Acife_1954"/>
<dbReference type="PANTHER" id="PTHR11649">
    <property type="entry name" value="MSS1/TRME-RELATED GTP-BINDING PROTEIN"/>
    <property type="match status" value="1"/>
</dbReference>
<feature type="transmembrane region" description="Helical" evidence="1">
    <location>
        <begin position="220"/>
        <end position="238"/>
    </location>
</feature>
<name>G0JLM8_9PROT</name>
<reference evidence="3 4" key="1">
    <citation type="journal article" date="2011" name="J. Bacteriol.">
        <title>Draft genome of the psychrotolerant acidophile Acidithiobacillus ferrivorans SS3.</title>
        <authorList>
            <person name="Liljeqvist M."/>
            <person name="Valdes J."/>
            <person name="Holmes D.S."/>
            <person name="Dopson M."/>
        </authorList>
    </citation>
    <scope>NUCLEOTIDE SEQUENCE [LARGE SCALE GENOMIC DNA]</scope>
    <source>
        <strain evidence="3 4">SS3</strain>
    </source>
</reference>
<keyword evidence="1" id="KW-1133">Transmembrane helix</keyword>
<dbReference type="EMBL" id="CP002985">
    <property type="protein sequence ID" value="AEM48077.1"/>
    <property type="molecule type" value="Genomic_DNA"/>
</dbReference>
<evidence type="ECO:0000313" key="4">
    <source>
        <dbReference type="Proteomes" id="UP000009220"/>
    </source>
</evidence>
<proteinExistence type="predicted"/>
<dbReference type="HOGENOM" id="CLU_726894_0_0_6"/>
<feature type="transmembrane region" description="Helical" evidence="1">
    <location>
        <begin position="273"/>
        <end position="294"/>
    </location>
</feature>
<dbReference type="AlphaFoldDB" id="G0JLM8"/>
<dbReference type="Proteomes" id="UP000009220">
    <property type="component" value="Chromosome"/>
</dbReference>
<evidence type="ECO:0000256" key="1">
    <source>
        <dbReference type="SAM" id="Phobius"/>
    </source>
</evidence>
<dbReference type="GO" id="GO:0005525">
    <property type="term" value="F:GTP binding"/>
    <property type="evidence" value="ECO:0007669"/>
    <property type="project" value="InterPro"/>
</dbReference>
<dbReference type="RefSeq" id="WP_014029330.1">
    <property type="nucleotide sequence ID" value="NC_015942.1"/>
</dbReference>
<dbReference type="InterPro" id="IPR027417">
    <property type="entry name" value="P-loop_NTPase"/>
</dbReference>
<protein>
    <submittedName>
        <fullName evidence="3">GTP-binding protein HSR1-related protein</fullName>
    </submittedName>
</protein>
<dbReference type="SUPFAM" id="SSF52540">
    <property type="entry name" value="P-loop containing nucleoside triphosphate hydrolases"/>
    <property type="match status" value="1"/>
</dbReference>
<organism evidence="3 4">
    <name type="scientific">Acidithiobacillus ferrivorans SS3</name>
    <dbReference type="NCBI Taxonomy" id="743299"/>
    <lineage>
        <taxon>Bacteria</taxon>
        <taxon>Pseudomonadati</taxon>
        <taxon>Pseudomonadota</taxon>
        <taxon>Acidithiobacillia</taxon>
        <taxon>Acidithiobacillales</taxon>
        <taxon>Acidithiobacillaceae</taxon>
        <taxon>Acidithiobacillus</taxon>
    </lineage>
</organism>
<evidence type="ECO:0000259" key="2">
    <source>
        <dbReference type="Pfam" id="PF01926"/>
    </source>
</evidence>
<feature type="domain" description="G" evidence="2">
    <location>
        <begin position="29"/>
        <end position="139"/>
    </location>
</feature>
<dbReference type="Gene3D" id="3.40.50.300">
    <property type="entry name" value="P-loop containing nucleotide triphosphate hydrolases"/>
    <property type="match status" value="1"/>
</dbReference>
<feature type="transmembrane region" description="Helical" evidence="1">
    <location>
        <begin position="300"/>
        <end position="320"/>
    </location>
</feature>
<keyword evidence="1" id="KW-0472">Membrane</keyword>
<dbReference type="eggNOG" id="COG0699">
    <property type="taxonomic scope" value="Bacteria"/>
</dbReference>
<dbReference type="Pfam" id="PF01926">
    <property type="entry name" value="MMR_HSR1"/>
    <property type="match status" value="1"/>
</dbReference>
<dbReference type="InterPro" id="IPR006073">
    <property type="entry name" value="GTP-bd"/>
</dbReference>
<sequence length="366" mass="40039">MENSNEEAFNEEVYRYYEENKPDLSKVVTIAFIGKVSSGKSSLINAFFERGRDDAIAKVGATSGVTTEVKFFKLNENVYIVDSPGLDDIKKENSEATERFLESIDIAIFVVSGSADKTQKVNFSGVKYKIPDTLFVLNKKDDFDDLDESGVDDVVTQWKTSVGVDQVFQTCAKGYDPKSRKDIPLRIEGVDALKAHVYKILSEKKKDILLKKSMKDKRSAAISIAVTATLSAAGSSFIPASTVYITGIQMTALSSLVYLYTGEVLDKKSIVTIMFSMLGQNVGKSIFIFFASMFPGVDAVGAVVAATVTAAMLAAAISFLESGKSLNDAAGFNDMYKKTYSTVKSMLNVKDMTSEGFIERLFNKLV</sequence>
<accession>G0JLM8</accession>
<dbReference type="PANTHER" id="PTHR11649:SF13">
    <property type="entry name" value="ENGB-TYPE G DOMAIN-CONTAINING PROTEIN"/>
    <property type="match status" value="1"/>
</dbReference>